<sequence length="338" mass="38473">MRSFLPDELLKEILAPALQVPDDSFTCITGRSPFSNYERSTSAYLLVCKDWLRVATPLLYGVVVLRSKAQIQALEYALVSTPLLGGFIKKLRVESGYCASLLHILKASRNLTDLCLSLEVYSHENMVSLSKGFSGIQVQRLIVCDPCQTNNLKIRALVEAICHHIPKWPLAEFIFPTVSWGTWSRDRTTKFADALSQSKSIRVIRITSRHLSLYPAWISTLIKIPGVTKIIVNTVEAPHFQTYQNIWRDHPVVRIIGMHESCSSHEPETVGQKQPLTKEWLKVLPENVWREIIAYAMGIHELEGTEFSERPIKWQDCFGPRYRGSLALVCRLFYKLCA</sequence>
<dbReference type="OrthoDB" id="2786563at2759"/>
<dbReference type="AlphaFoldDB" id="A0A9P5XD32"/>
<reference evidence="1" key="1">
    <citation type="submission" date="2020-11" db="EMBL/GenBank/DDBJ databases">
        <authorList>
            <consortium name="DOE Joint Genome Institute"/>
            <person name="Ahrendt S."/>
            <person name="Riley R."/>
            <person name="Andreopoulos W."/>
            <person name="Labutti K."/>
            <person name="Pangilinan J."/>
            <person name="Ruiz-Duenas F.J."/>
            <person name="Barrasa J.M."/>
            <person name="Sanchez-Garcia M."/>
            <person name="Camarero S."/>
            <person name="Miyauchi S."/>
            <person name="Serrano A."/>
            <person name="Linde D."/>
            <person name="Babiker R."/>
            <person name="Drula E."/>
            <person name="Ayuso-Fernandez I."/>
            <person name="Pacheco R."/>
            <person name="Padilla G."/>
            <person name="Ferreira P."/>
            <person name="Barriuso J."/>
            <person name="Kellner H."/>
            <person name="Castanera R."/>
            <person name="Alfaro M."/>
            <person name="Ramirez L."/>
            <person name="Pisabarro A.G."/>
            <person name="Kuo A."/>
            <person name="Tritt A."/>
            <person name="Lipzen A."/>
            <person name="He G."/>
            <person name="Yan M."/>
            <person name="Ng V."/>
            <person name="Cullen D."/>
            <person name="Martin F."/>
            <person name="Rosso M.-N."/>
            <person name="Henrissat B."/>
            <person name="Hibbett D."/>
            <person name="Martinez A.T."/>
            <person name="Grigoriev I.V."/>
        </authorList>
    </citation>
    <scope>NUCLEOTIDE SEQUENCE</scope>
    <source>
        <strain evidence="1">MF-IS2</strain>
    </source>
</reference>
<evidence type="ECO:0000313" key="1">
    <source>
        <dbReference type="EMBL" id="KAF9447882.1"/>
    </source>
</evidence>
<gene>
    <name evidence="1" type="ORF">P691DRAFT_730679</name>
</gene>
<dbReference type="EMBL" id="MU151182">
    <property type="protein sequence ID" value="KAF9447882.1"/>
    <property type="molecule type" value="Genomic_DNA"/>
</dbReference>
<evidence type="ECO:0000313" key="2">
    <source>
        <dbReference type="Proteomes" id="UP000807342"/>
    </source>
</evidence>
<dbReference type="Proteomes" id="UP000807342">
    <property type="component" value="Unassembled WGS sequence"/>
</dbReference>
<name>A0A9P5XD32_9AGAR</name>
<keyword evidence="2" id="KW-1185">Reference proteome</keyword>
<organism evidence="1 2">
    <name type="scientific">Macrolepiota fuliginosa MF-IS2</name>
    <dbReference type="NCBI Taxonomy" id="1400762"/>
    <lineage>
        <taxon>Eukaryota</taxon>
        <taxon>Fungi</taxon>
        <taxon>Dikarya</taxon>
        <taxon>Basidiomycota</taxon>
        <taxon>Agaricomycotina</taxon>
        <taxon>Agaricomycetes</taxon>
        <taxon>Agaricomycetidae</taxon>
        <taxon>Agaricales</taxon>
        <taxon>Agaricineae</taxon>
        <taxon>Agaricaceae</taxon>
        <taxon>Macrolepiota</taxon>
    </lineage>
</organism>
<accession>A0A9P5XD32</accession>
<feature type="non-terminal residue" evidence="1">
    <location>
        <position position="338"/>
    </location>
</feature>
<protein>
    <submittedName>
        <fullName evidence="1">Uncharacterized protein</fullName>
    </submittedName>
</protein>
<proteinExistence type="predicted"/>
<comment type="caution">
    <text evidence="1">The sequence shown here is derived from an EMBL/GenBank/DDBJ whole genome shotgun (WGS) entry which is preliminary data.</text>
</comment>